<reference evidence="7 9" key="1">
    <citation type="submission" date="2016-01" db="EMBL/GenBank/DDBJ databases">
        <title>The new phylogeny of the genus Mycobacterium.</title>
        <authorList>
            <person name="Tarcisio F."/>
            <person name="Conor M."/>
            <person name="Antonella G."/>
            <person name="Elisabetta G."/>
            <person name="Giulia F.S."/>
            <person name="Sara T."/>
            <person name="Anna F."/>
            <person name="Clotilde B."/>
            <person name="Roberto B."/>
            <person name="Veronica D.S."/>
            <person name="Fabio R."/>
            <person name="Monica P."/>
            <person name="Olivier J."/>
            <person name="Enrico T."/>
            <person name="Nicola S."/>
        </authorList>
    </citation>
    <scope>NUCLEOTIDE SEQUENCE [LARGE SCALE GENOMIC DNA]</scope>
    <source>
        <strain evidence="7 9">DSM 44160</strain>
    </source>
</reference>
<dbReference type="SMART" id="SM00100">
    <property type="entry name" value="cNMP"/>
    <property type="match status" value="1"/>
</dbReference>
<dbReference type="Pfam" id="PF00027">
    <property type="entry name" value="cNMP_binding"/>
    <property type="match status" value="1"/>
</dbReference>
<proteinExistence type="predicted"/>
<dbReference type="PROSITE" id="PS50042">
    <property type="entry name" value="CNMP_BINDING_3"/>
    <property type="match status" value="1"/>
</dbReference>
<feature type="domain" description="HTH crp-type" evidence="5">
    <location>
        <begin position="148"/>
        <end position="232"/>
    </location>
</feature>
<dbReference type="EMBL" id="MAEM01000024">
    <property type="protein sequence ID" value="OBS03905.1"/>
    <property type="molecule type" value="Genomic_DNA"/>
</dbReference>
<dbReference type="Pfam" id="PF13545">
    <property type="entry name" value="HTH_Crp_2"/>
    <property type="match status" value="1"/>
</dbReference>
<dbReference type="Proteomes" id="UP000193928">
    <property type="component" value="Unassembled WGS sequence"/>
</dbReference>
<dbReference type="CDD" id="cd00038">
    <property type="entry name" value="CAP_ED"/>
    <property type="match status" value="1"/>
</dbReference>
<evidence type="ECO:0000259" key="5">
    <source>
        <dbReference type="PROSITE" id="PS51063"/>
    </source>
</evidence>
<dbReference type="InterPro" id="IPR018490">
    <property type="entry name" value="cNMP-bd_dom_sf"/>
</dbReference>
<dbReference type="InterPro" id="IPR050397">
    <property type="entry name" value="Env_Response_Regulators"/>
</dbReference>
<reference evidence="6 8" key="2">
    <citation type="submission" date="2016-06" db="EMBL/GenBank/DDBJ databases">
        <authorList>
            <person name="Kjaerup R.B."/>
            <person name="Dalgaard T.S."/>
            <person name="Juul-Madsen H.R."/>
        </authorList>
    </citation>
    <scope>NUCLEOTIDE SEQUENCE [LARGE SCALE GENOMIC DNA]</scope>
    <source>
        <strain evidence="6 8">1245752.6</strain>
    </source>
</reference>
<evidence type="ECO:0000313" key="9">
    <source>
        <dbReference type="Proteomes" id="UP000193928"/>
    </source>
</evidence>
<dbReference type="PANTHER" id="PTHR24567">
    <property type="entry name" value="CRP FAMILY TRANSCRIPTIONAL REGULATORY PROTEIN"/>
    <property type="match status" value="1"/>
</dbReference>
<dbReference type="RefSeq" id="WP_065131973.1">
    <property type="nucleotide sequence ID" value="NZ_JACKSU010000113.1"/>
</dbReference>
<keyword evidence="1" id="KW-0805">Transcription regulation</keyword>
<evidence type="ECO:0008006" key="10">
    <source>
        <dbReference type="Google" id="ProtNLM"/>
    </source>
</evidence>
<dbReference type="SUPFAM" id="SSF51206">
    <property type="entry name" value="cAMP-binding domain-like"/>
    <property type="match status" value="1"/>
</dbReference>
<gene>
    <name evidence="6" type="ORF">A9W98_00525</name>
    <name evidence="7" type="ORF">AWC08_12380</name>
</gene>
<dbReference type="EMBL" id="LQOY01000012">
    <property type="protein sequence ID" value="ORV96541.1"/>
    <property type="molecule type" value="Genomic_DNA"/>
</dbReference>
<dbReference type="PROSITE" id="PS51063">
    <property type="entry name" value="HTH_CRP_2"/>
    <property type="match status" value="1"/>
</dbReference>
<dbReference type="SUPFAM" id="SSF46785">
    <property type="entry name" value="Winged helix' DNA-binding domain"/>
    <property type="match status" value="1"/>
</dbReference>
<dbReference type="Gene3D" id="1.10.10.10">
    <property type="entry name" value="Winged helix-like DNA-binding domain superfamily/Winged helix DNA-binding domain"/>
    <property type="match status" value="1"/>
</dbReference>
<dbReference type="SMART" id="SM00419">
    <property type="entry name" value="HTH_CRP"/>
    <property type="match status" value="1"/>
</dbReference>
<dbReference type="GO" id="GO:0003700">
    <property type="term" value="F:DNA-binding transcription factor activity"/>
    <property type="evidence" value="ECO:0007669"/>
    <property type="project" value="TreeGrafter"/>
</dbReference>
<dbReference type="Gene3D" id="2.60.120.10">
    <property type="entry name" value="Jelly Rolls"/>
    <property type="match status" value="1"/>
</dbReference>
<organism evidence="6 8">
    <name type="scientific">Mycobacterium gordonae</name>
    <dbReference type="NCBI Taxonomy" id="1778"/>
    <lineage>
        <taxon>Bacteria</taxon>
        <taxon>Bacillati</taxon>
        <taxon>Actinomycetota</taxon>
        <taxon>Actinomycetes</taxon>
        <taxon>Mycobacteriales</taxon>
        <taxon>Mycobacteriaceae</taxon>
        <taxon>Mycobacterium</taxon>
    </lineage>
</organism>
<accession>A0A1A6BNJ1</accession>
<keyword evidence="3" id="KW-0804">Transcription</keyword>
<comment type="caution">
    <text evidence="6">The sequence shown here is derived from an EMBL/GenBank/DDBJ whole genome shotgun (WGS) entry which is preliminary data.</text>
</comment>
<dbReference type="GO" id="GO:0003677">
    <property type="term" value="F:DNA binding"/>
    <property type="evidence" value="ECO:0007669"/>
    <property type="project" value="UniProtKB-KW"/>
</dbReference>
<evidence type="ECO:0000256" key="3">
    <source>
        <dbReference type="ARBA" id="ARBA00023163"/>
    </source>
</evidence>
<keyword evidence="2" id="KW-0238">DNA-binding</keyword>
<evidence type="ECO:0000313" key="7">
    <source>
        <dbReference type="EMBL" id="ORV96541.1"/>
    </source>
</evidence>
<keyword evidence="9" id="KW-1185">Reference proteome</keyword>
<feature type="domain" description="Cyclic nucleotide-binding" evidence="4">
    <location>
        <begin position="14"/>
        <end position="134"/>
    </location>
</feature>
<dbReference type="AlphaFoldDB" id="A0A1A6BNJ1"/>
<dbReference type="InterPro" id="IPR036390">
    <property type="entry name" value="WH_DNA-bd_sf"/>
</dbReference>
<evidence type="ECO:0000259" key="4">
    <source>
        <dbReference type="PROSITE" id="PS50042"/>
    </source>
</evidence>
<dbReference type="InterPro" id="IPR000595">
    <property type="entry name" value="cNMP-bd_dom"/>
</dbReference>
<evidence type="ECO:0000256" key="2">
    <source>
        <dbReference type="ARBA" id="ARBA00023125"/>
    </source>
</evidence>
<protein>
    <recommendedName>
        <fullName evidence="10">Crp/Fnr family transcriptional regulator</fullName>
    </recommendedName>
</protein>
<dbReference type="InterPro" id="IPR014710">
    <property type="entry name" value="RmlC-like_jellyroll"/>
</dbReference>
<evidence type="ECO:0000313" key="8">
    <source>
        <dbReference type="Proteomes" id="UP000093757"/>
    </source>
</evidence>
<sequence length="244" mass="25671">MSTDLRQAIASAPMFGGLAPEHVEFLAAQSRPISLPAGQVLFRRGTPSTGFYMVRDGRMQLSVSNSEGVVKVVEILSPGSAFGHAVMFLHEPYPVDATALTDTDLVFVPAAAVDRLLDSDPAMARVMLSSMARRLQSKIQDIAMLSLQSATQRIIAYMLGAAGAGSWDLAGATGTSTAPEATSASVQLPALKQVLASRLGMTPETFSRAMRSLTAEGLIQVNGSVVEIPDVSALDAHARSQSIL</sequence>
<dbReference type="Proteomes" id="UP000093757">
    <property type="component" value="Unassembled WGS sequence"/>
</dbReference>
<dbReference type="GO" id="GO:0005829">
    <property type="term" value="C:cytosol"/>
    <property type="evidence" value="ECO:0007669"/>
    <property type="project" value="TreeGrafter"/>
</dbReference>
<name>A0A1A6BNJ1_MYCGO</name>
<dbReference type="InterPro" id="IPR036388">
    <property type="entry name" value="WH-like_DNA-bd_sf"/>
</dbReference>
<dbReference type="PANTHER" id="PTHR24567:SF74">
    <property type="entry name" value="HTH-TYPE TRANSCRIPTIONAL REGULATOR ARCR"/>
    <property type="match status" value="1"/>
</dbReference>
<evidence type="ECO:0000256" key="1">
    <source>
        <dbReference type="ARBA" id="ARBA00023015"/>
    </source>
</evidence>
<evidence type="ECO:0000313" key="6">
    <source>
        <dbReference type="EMBL" id="OBS03905.1"/>
    </source>
</evidence>
<dbReference type="InterPro" id="IPR012318">
    <property type="entry name" value="HTH_CRP"/>
</dbReference>